<accession>A0A1Z4LMV3</accession>
<protein>
    <submittedName>
        <fullName evidence="2">Uncharacterized protein</fullName>
    </submittedName>
</protein>
<evidence type="ECO:0000256" key="1">
    <source>
        <dbReference type="SAM" id="Phobius"/>
    </source>
</evidence>
<sequence>MKIFLIAFGWAVALSIGTFFLFLTNLSHHLNPRDVMSEFTRYGATIGSIGGLTIGIVLMWTTKVIKPPHVALLTFIWGFSFLAGLIIGWQIFLVDASSEIFSRGMVIGMTIGGTLGGFFTALLLQHHQLLDTWKNISLVTIGWFLALFDGSSFIFGFNFLDIPVGFTFAIIVSGMIIGTIGSTIMFWRMR</sequence>
<feature type="transmembrane region" description="Helical" evidence="1">
    <location>
        <begin position="39"/>
        <end position="60"/>
    </location>
</feature>
<evidence type="ECO:0000313" key="2">
    <source>
        <dbReference type="EMBL" id="BAY82428.1"/>
    </source>
</evidence>
<reference evidence="2 3" key="1">
    <citation type="submission" date="2017-06" db="EMBL/GenBank/DDBJ databases">
        <title>Genome sequencing of cyanobaciteial culture collection at National Institute for Environmental Studies (NIES).</title>
        <authorList>
            <person name="Hirose Y."/>
            <person name="Shimura Y."/>
            <person name="Fujisawa T."/>
            <person name="Nakamura Y."/>
            <person name="Kawachi M."/>
        </authorList>
    </citation>
    <scope>NUCLEOTIDE SEQUENCE [LARGE SCALE GENOMIC DNA]</scope>
    <source>
        <strain evidence="2 3">NIES-267</strain>
    </source>
</reference>
<dbReference type="AlphaFoldDB" id="A0A1Z4LMV3"/>
<keyword evidence="3" id="KW-1185">Reference proteome</keyword>
<gene>
    <name evidence="2" type="ORF">NIES267_19080</name>
</gene>
<evidence type="ECO:0000313" key="3">
    <source>
        <dbReference type="Proteomes" id="UP000218418"/>
    </source>
</evidence>
<keyword evidence="1" id="KW-1133">Transmembrane helix</keyword>
<keyword evidence="1" id="KW-0812">Transmembrane</keyword>
<dbReference type="EMBL" id="AP018227">
    <property type="protein sequence ID" value="BAY82428.1"/>
    <property type="molecule type" value="Genomic_DNA"/>
</dbReference>
<dbReference type="OrthoDB" id="513397at2"/>
<keyword evidence="1" id="KW-0472">Membrane</keyword>
<feature type="transmembrane region" description="Helical" evidence="1">
    <location>
        <begin position="136"/>
        <end position="160"/>
    </location>
</feature>
<feature type="transmembrane region" description="Helical" evidence="1">
    <location>
        <begin position="166"/>
        <end position="187"/>
    </location>
</feature>
<name>A0A1Z4LMV3_9CYAN</name>
<dbReference type="Proteomes" id="UP000218418">
    <property type="component" value="Chromosome"/>
</dbReference>
<feature type="transmembrane region" description="Helical" evidence="1">
    <location>
        <begin position="72"/>
        <end position="92"/>
    </location>
</feature>
<proteinExistence type="predicted"/>
<feature type="transmembrane region" description="Helical" evidence="1">
    <location>
        <begin position="104"/>
        <end position="124"/>
    </location>
</feature>
<organism evidence="2 3">
    <name type="scientific">Calothrix parasitica NIES-267</name>
    <dbReference type="NCBI Taxonomy" id="1973488"/>
    <lineage>
        <taxon>Bacteria</taxon>
        <taxon>Bacillati</taxon>
        <taxon>Cyanobacteriota</taxon>
        <taxon>Cyanophyceae</taxon>
        <taxon>Nostocales</taxon>
        <taxon>Calotrichaceae</taxon>
        <taxon>Calothrix</taxon>
    </lineage>
</organism>